<organism evidence="3 4">
    <name type="scientific">Diacronema lutheri</name>
    <name type="common">Unicellular marine alga</name>
    <name type="synonym">Monochrysis lutheri</name>
    <dbReference type="NCBI Taxonomy" id="2081491"/>
    <lineage>
        <taxon>Eukaryota</taxon>
        <taxon>Haptista</taxon>
        <taxon>Haptophyta</taxon>
        <taxon>Pavlovophyceae</taxon>
        <taxon>Pavlovales</taxon>
        <taxon>Pavlovaceae</taxon>
        <taxon>Diacronema</taxon>
    </lineage>
</organism>
<gene>
    <name evidence="3" type="ORF">KFE25_002141</name>
</gene>
<dbReference type="EMBL" id="JAGTXO010000008">
    <property type="protein sequence ID" value="KAG8466385.1"/>
    <property type="molecule type" value="Genomic_DNA"/>
</dbReference>
<keyword evidence="2" id="KW-0812">Transmembrane</keyword>
<feature type="transmembrane region" description="Helical" evidence="2">
    <location>
        <begin position="137"/>
        <end position="160"/>
    </location>
</feature>
<keyword evidence="2" id="KW-1133">Transmembrane helix</keyword>
<reference evidence="3" key="1">
    <citation type="submission" date="2021-05" db="EMBL/GenBank/DDBJ databases">
        <title>The genome of the haptophyte Pavlova lutheri (Diacronema luteri, Pavlovales) - a model for lipid biosynthesis in eukaryotic algae.</title>
        <authorList>
            <person name="Hulatt C.J."/>
            <person name="Posewitz M.C."/>
        </authorList>
    </citation>
    <scope>NUCLEOTIDE SEQUENCE</scope>
    <source>
        <strain evidence="3">NIVA-4/92</strain>
    </source>
</reference>
<feature type="region of interest" description="Disordered" evidence="1">
    <location>
        <begin position="603"/>
        <end position="637"/>
    </location>
</feature>
<sequence length="637" mass="68007">MPRASTSSSGSAEAELIRNRIAAVLSMRRLRRQRVQIPLFVASAALFVLGAVLIFVSTLAHAPFQLRWGYPPVFAGPMVMAVAAMPGDVRLLRALLVGVGAVVVAVCAVQAGGAIVLAQRVADDAQNGRTIAVHYTAAIGTCVAVLVVGPWLALTSLWLLAGSCTGVVSPLRLPTLVLRLLSVTYVLLGSSYGLILSSIPPFDATGDVNLPDGRAARVELFGIYVWICMQCLSMGLVGLLKRDLRARVHGFLANRGVGVDAAAGIAELLNGVKAADVLRQAKLSFRAISLDDLTYEHLAVQHVPKQRAKRRSLIGAAFIRAARIAPDVDAPDELVSASSSDGVERACSYSADSNVRVARASHEHARASTLPTQRAAPAVEIAGAARLGHVDAFVSHSWHDPPAAKWRALQVWGAEFRAAHGRAPLLWFDRCCIDQADIDAQLPSLPVYLAGCNTLLVLHGPTYLSRLWCIVELFIFFQAHLPAPPSERIRFLTIDAPWPTNAAASAEARRETRASWGPSEPPPSEGGTRGDATGEWRAEDATRAQLAALAEAEAFDVRRARATVVSDEERLLAVIEGSGEAVEHFSRWIRELVVAKLREKLARDGREAAHAGKGGGSTSRGDTLRAARMSRGASSSS</sequence>
<dbReference type="AlphaFoldDB" id="A0A8J6CDZ5"/>
<name>A0A8J6CDZ5_DIALT</name>
<feature type="compositionally biased region" description="Low complexity" evidence="1">
    <location>
        <begin position="626"/>
        <end position="637"/>
    </location>
</feature>
<feature type="transmembrane region" description="Helical" evidence="2">
    <location>
        <begin position="220"/>
        <end position="240"/>
    </location>
</feature>
<feature type="transmembrane region" description="Helical" evidence="2">
    <location>
        <begin position="180"/>
        <end position="200"/>
    </location>
</feature>
<proteinExistence type="predicted"/>
<accession>A0A8J6CDZ5</accession>
<feature type="region of interest" description="Disordered" evidence="1">
    <location>
        <begin position="503"/>
        <end position="533"/>
    </location>
</feature>
<keyword evidence="4" id="KW-1185">Reference proteome</keyword>
<feature type="transmembrane region" description="Helical" evidence="2">
    <location>
        <begin position="37"/>
        <end position="62"/>
    </location>
</feature>
<protein>
    <submittedName>
        <fullName evidence="3">Uncharacterized protein</fullName>
    </submittedName>
</protein>
<feature type="transmembrane region" description="Helical" evidence="2">
    <location>
        <begin position="94"/>
        <end position="117"/>
    </location>
</feature>
<dbReference type="Proteomes" id="UP000751190">
    <property type="component" value="Unassembled WGS sequence"/>
</dbReference>
<evidence type="ECO:0000313" key="3">
    <source>
        <dbReference type="EMBL" id="KAG8466385.1"/>
    </source>
</evidence>
<keyword evidence="2" id="KW-0472">Membrane</keyword>
<evidence type="ECO:0000256" key="1">
    <source>
        <dbReference type="SAM" id="MobiDB-lite"/>
    </source>
</evidence>
<evidence type="ECO:0000256" key="2">
    <source>
        <dbReference type="SAM" id="Phobius"/>
    </source>
</evidence>
<comment type="caution">
    <text evidence="3">The sequence shown here is derived from an EMBL/GenBank/DDBJ whole genome shotgun (WGS) entry which is preliminary data.</text>
</comment>
<evidence type="ECO:0000313" key="4">
    <source>
        <dbReference type="Proteomes" id="UP000751190"/>
    </source>
</evidence>